<keyword evidence="3" id="KW-1185">Reference proteome</keyword>
<dbReference type="Proteomes" id="UP001153712">
    <property type="component" value="Chromosome 8"/>
</dbReference>
<sequence length="92" mass="10687">MGYLRHQESLSATGGGAKCAPERRPRRLAKRLQFDDDADVGVAAFDAQEELRNELERFIGRYEIYDAEDREEYWKPAGMKMQYVKGNLNSYH</sequence>
<gene>
    <name evidence="2" type="ORF">PHYEVI_LOCUS10967</name>
</gene>
<protein>
    <submittedName>
        <fullName evidence="2">Uncharacterized protein</fullName>
    </submittedName>
</protein>
<proteinExistence type="predicted"/>
<evidence type="ECO:0000313" key="2">
    <source>
        <dbReference type="EMBL" id="CAG9864716.1"/>
    </source>
</evidence>
<feature type="region of interest" description="Disordered" evidence="1">
    <location>
        <begin position="1"/>
        <end position="24"/>
    </location>
</feature>
<accession>A0A9N9XRJ1</accession>
<evidence type="ECO:0000256" key="1">
    <source>
        <dbReference type="SAM" id="MobiDB-lite"/>
    </source>
</evidence>
<organism evidence="2 3">
    <name type="scientific">Phyllotreta striolata</name>
    <name type="common">Striped flea beetle</name>
    <name type="synonym">Crioceris striolata</name>
    <dbReference type="NCBI Taxonomy" id="444603"/>
    <lineage>
        <taxon>Eukaryota</taxon>
        <taxon>Metazoa</taxon>
        <taxon>Ecdysozoa</taxon>
        <taxon>Arthropoda</taxon>
        <taxon>Hexapoda</taxon>
        <taxon>Insecta</taxon>
        <taxon>Pterygota</taxon>
        <taxon>Neoptera</taxon>
        <taxon>Endopterygota</taxon>
        <taxon>Coleoptera</taxon>
        <taxon>Polyphaga</taxon>
        <taxon>Cucujiformia</taxon>
        <taxon>Chrysomeloidea</taxon>
        <taxon>Chrysomelidae</taxon>
        <taxon>Galerucinae</taxon>
        <taxon>Alticini</taxon>
        <taxon>Phyllotreta</taxon>
    </lineage>
</organism>
<reference evidence="2" key="1">
    <citation type="submission" date="2022-01" db="EMBL/GenBank/DDBJ databases">
        <authorList>
            <person name="King R."/>
        </authorList>
    </citation>
    <scope>NUCLEOTIDE SEQUENCE</scope>
</reference>
<dbReference type="AlphaFoldDB" id="A0A9N9XRJ1"/>
<name>A0A9N9XRJ1_PHYSR</name>
<dbReference type="EMBL" id="OU900101">
    <property type="protein sequence ID" value="CAG9864716.1"/>
    <property type="molecule type" value="Genomic_DNA"/>
</dbReference>
<evidence type="ECO:0000313" key="3">
    <source>
        <dbReference type="Proteomes" id="UP001153712"/>
    </source>
</evidence>